<gene>
    <name evidence="5" type="ORF">GCM10023175_34920</name>
</gene>
<evidence type="ECO:0000256" key="2">
    <source>
        <dbReference type="SAM" id="Phobius"/>
    </source>
</evidence>
<dbReference type="InterPro" id="IPR003399">
    <property type="entry name" value="Mce/MlaD"/>
</dbReference>
<dbReference type="NCBIfam" id="TIGR00996">
    <property type="entry name" value="Mtu_fam_mce"/>
    <property type="match status" value="1"/>
</dbReference>
<evidence type="ECO:0000259" key="3">
    <source>
        <dbReference type="Pfam" id="PF02470"/>
    </source>
</evidence>
<dbReference type="Proteomes" id="UP001501598">
    <property type="component" value="Unassembled WGS sequence"/>
</dbReference>
<dbReference type="InterPro" id="IPR024516">
    <property type="entry name" value="Mce_C"/>
</dbReference>
<evidence type="ECO:0000259" key="4">
    <source>
        <dbReference type="Pfam" id="PF11887"/>
    </source>
</evidence>
<feature type="transmembrane region" description="Helical" evidence="2">
    <location>
        <begin position="12"/>
        <end position="31"/>
    </location>
</feature>
<keyword evidence="2" id="KW-1133">Transmembrane helix</keyword>
<comment type="caution">
    <text evidence="5">The sequence shown here is derived from an EMBL/GenBank/DDBJ whole genome shotgun (WGS) entry which is preliminary data.</text>
</comment>
<dbReference type="RefSeq" id="WP_345419169.1">
    <property type="nucleotide sequence ID" value="NZ_BAABGT010000040.1"/>
</dbReference>
<accession>A0ABP8RTG4</accession>
<dbReference type="InterPro" id="IPR005693">
    <property type="entry name" value="Mce"/>
</dbReference>
<feature type="compositionally biased region" description="Gly residues" evidence="1">
    <location>
        <begin position="405"/>
        <end position="414"/>
    </location>
</feature>
<keyword evidence="2" id="KW-0472">Membrane</keyword>
<dbReference type="Pfam" id="PF11887">
    <property type="entry name" value="Mce4_CUP1"/>
    <property type="match status" value="1"/>
</dbReference>
<dbReference type="EMBL" id="BAABGT010000040">
    <property type="protein sequence ID" value="GAA4548494.1"/>
    <property type="molecule type" value="Genomic_DNA"/>
</dbReference>
<dbReference type="Pfam" id="PF02470">
    <property type="entry name" value="MlaD"/>
    <property type="match status" value="1"/>
</dbReference>
<keyword evidence="6" id="KW-1185">Reference proteome</keyword>
<feature type="domain" description="Mce/MlaD" evidence="3">
    <location>
        <begin position="39"/>
        <end position="109"/>
    </location>
</feature>
<keyword evidence="2" id="KW-0812">Transmembrane</keyword>
<feature type="domain" description="Mammalian cell entry C-terminal" evidence="4">
    <location>
        <begin position="115"/>
        <end position="296"/>
    </location>
</feature>
<evidence type="ECO:0008006" key="7">
    <source>
        <dbReference type="Google" id="ProtNLM"/>
    </source>
</evidence>
<dbReference type="InterPro" id="IPR052336">
    <property type="entry name" value="MlaD_Phospholipid_Transporter"/>
</dbReference>
<reference evidence="6" key="1">
    <citation type="journal article" date="2019" name="Int. J. Syst. Evol. Microbiol.">
        <title>The Global Catalogue of Microorganisms (GCM) 10K type strain sequencing project: providing services to taxonomists for standard genome sequencing and annotation.</title>
        <authorList>
            <consortium name="The Broad Institute Genomics Platform"/>
            <consortium name="The Broad Institute Genome Sequencing Center for Infectious Disease"/>
            <person name="Wu L."/>
            <person name="Ma J."/>
        </authorList>
    </citation>
    <scope>NUCLEOTIDE SEQUENCE [LARGE SCALE GENOMIC DNA]</scope>
    <source>
        <strain evidence="6">JCM 17906</strain>
    </source>
</reference>
<feature type="region of interest" description="Disordered" evidence="1">
    <location>
        <begin position="364"/>
        <end position="414"/>
    </location>
</feature>
<protein>
    <recommendedName>
        <fullName evidence="7">Phospholipid/cholesterol/gamma-HCH transport system substrate-binding protein</fullName>
    </recommendedName>
</protein>
<evidence type="ECO:0000313" key="5">
    <source>
        <dbReference type="EMBL" id="GAA4548494.1"/>
    </source>
</evidence>
<name>A0ABP8RTG4_9PSEU</name>
<sequence length="414" mass="43488">MARLGKLAMPVRFVAVAVVLALVAGAVVILLQGGVKHGTAYFRTVKNIYPQDRVKIQGVDVGRIESITPEADKVRVEFTYDSKYDLPADAGAAVVTPTLVATRFLQIAPAYKGGEVLEDGGVIPLERTASPLEFDDLKKELSKVATQLGPDGLDPQGALNRFLRVSAENGDGRGAEFNTMIQDASAAMQTLADGREDLFGTVKNLQVLVTALSGLGDQITEFNTRLDDVSGIFDENRDQLAQAISGIDQAGQAIDEFVRTNGDELNTTVERLGQFNGALAAQRDDLAQILHVAPNTLQAFLNVFSPTGQAVTGTLTVNNLDTPADFVCSAFAAAAAHSAKEGTDSCVTTLGPLLNLLRIQQPPIGVNPISRPGGGLSTDRPGEVDRTSGTAPSNDKLVPSTDIPGLGGLLTGGN</sequence>
<organism evidence="5 6">
    <name type="scientific">Pseudonocardia xishanensis</name>
    <dbReference type="NCBI Taxonomy" id="630995"/>
    <lineage>
        <taxon>Bacteria</taxon>
        <taxon>Bacillati</taxon>
        <taxon>Actinomycetota</taxon>
        <taxon>Actinomycetes</taxon>
        <taxon>Pseudonocardiales</taxon>
        <taxon>Pseudonocardiaceae</taxon>
        <taxon>Pseudonocardia</taxon>
    </lineage>
</organism>
<dbReference type="PANTHER" id="PTHR33371">
    <property type="entry name" value="INTERMEMBRANE PHOSPHOLIPID TRANSPORT SYSTEM BINDING PROTEIN MLAD-RELATED"/>
    <property type="match status" value="1"/>
</dbReference>
<dbReference type="PANTHER" id="PTHR33371:SF4">
    <property type="entry name" value="INTERMEMBRANE PHOSPHOLIPID TRANSPORT SYSTEM BINDING PROTEIN MLAD"/>
    <property type="match status" value="1"/>
</dbReference>
<evidence type="ECO:0000313" key="6">
    <source>
        <dbReference type="Proteomes" id="UP001501598"/>
    </source>
</evidence>
<evidence type="ECO:0000256" key="1">
    <source>
        <dbReference type="SAM" id="MobiDB-lite"/>
    </source>
</evidence>
<proteinExistence type="predicted"/>